<dbReference type="EMBL" id="BTGB01000009">
    <property type="protein sequence ID" value="GMM48773.1"/>
    <property type="molecule type" value="Genomic_DNA"/>
</dbReference>
<organism evidence="2 3">
    <name type="scientific">Pichia kluyveri</name>
    <name type="common">Yeast</name>
    <dbReference type="NCBI Taxonomy" id="36015"/>
    <lineage>
        <taxon>Eukaryota</taxon>
        <taxon>Fungi</taxon>
        <taxon>Dikarya</taxon>
        <taxon>Ascomycota</taxon>
        <taxon>Saccharomycotina</taxon>
        <taxon>Pichiomycetes</taxon>
        <taxon>Pichiales</taxon>
        <taxon>Pichiaceae</taxon>
        <taxon>Pichia</taxon>
    </lineage>
</organism>
<keyword evidence="1" id="KW-1133">Transmembrane helix</keyword>
<gene>
    <name evidence="2" type="ORF">DAPK24_053710</name>
</gene>
<feature type="transmembrane region" description="Helical" evidence="1">
    <location>
        <begin position="264"/>
        <end position="286"/>
    </location>
</feature>
<evidence type="ECO:0000313" key="2">
    <source>
        <dbReference type="EMBL" id="GMM48773.1"/>
    </source>
</evidence>
<keyword evidence="1" id="KW-0472">Membrane</keyword>
<evidence type="ECO:0000256" key="1">
    <source>
        <dbReference type="SAM" id="Phobius"/>
    </source>
</evidence>
<dbReference type="Proteomes" id="UP001378960">
    <property type="component" value="Unassembled WGS sequence"/>
</dbReference>
<name>A0AAV5RC87_PICKL</name>
<proteinExistence type="predicted"/>
<reference evidence="2 3" key="1">
    <citation type="journal article" date="2023" name="Elife">
        <title>Identification of key yeast species and microbe-microbe interactions impacting larval growth of Drosophila in the wild.</title>
        <authorList>
            <person name="Mure A."/>
            <person name="Sugiura Y."/>
            <person name="Maeda R."/>
            <person name="Honda K."/>
            <person name="Sakurai N."/>
            <person name="Takahashi Y."/>
            <person name="Watada M."/>
            <person name="Katoh T."/>
            <person name="Gotoh A."/>
            <person name="Gotoh Y."/>
            <person name="Taniguchi I."/>
            <person name="Nakamura K."/>
            <person name="Hayashi T."/>
            <person name="Katayama T."/>
            <person name="Uemura T."/>
            <person name="Hattori Y."/>
        </authorList>
    </citation>
    <scope>NUCLEOTIDE SEQUENCE [LARGE SCALE GENOMIC DNA]</scope>
    <source>
        <strain evidence="2 3">PK-24</strain>
    </source>
</reference>
<keyword evidence="1" id="KW-0812">Transmembrane</keyword>
<protein>
    <recommendedName>
        <fullName evidence="4">SUN domain-containing protein</fullName>
    </recommendedName>
</protein>
<accession>A0AAV5RC87</accession>
<comment type="caution">
    <text evidence="2">The sequence shown here is derived from an EMBL/GenBank/DDBJ whole genome shotgun (WGS) entry which is preliminary data.</text>
</comment>
<dbReference type="AlphaFoldDB" id="A0AAV5RC87"/>
<sequence>MFFALMLLYTDYLQELNFYQNKLQLDEFNVNFNTFKLLQESSLLNQQKLKLDTITKSNPINIKAIVNIKENVSNKDKEIENVEILTLNPPFPDIDLTTIGPVFIENGLIHLYCEYSFDCIRCTIGGKILPEKIYFKTTYFTNPNFENILINFGFKELIEFFKIKEKNSNNETNTKSLEWVGVQNLKPNINNIELFTNYIMLFGANGTNMDVFLKQKIQNDDNDDNNKEISNENLVINQYKYYNFIRTQVCVLFVLIYLKLTNFTLFGITLIFQFLMHIPIYGFSMFKFEPNNKNIKDDEEEQQVDDDDDNNKENIINWNNETSVSQSSSLRLRKGCIKEIKSSVSKEDNVSPLSNTNTMTVNSPISPIKDQDLETGNGNGPLQKTNSTLINKESGISIGMSTNASVSTSSNSSKIIIQTSLDESVDKYCLFYLLICLFFLFHLISYLWSI</sequence>
<feature type="transmembrane region" description="Helical" evidence="1">
    <location>
        <begin position="429"/>
        <end position="448"/>
    </location>
</feature>
<evidence type="ECO:0000313" key="3">
    <source>
        <dbReference type="Proteomes" id="UP001378960"/>
    </source>
</evidence>
<evidence type="ECO:0008006" key="4">
    <source>
        <dbReference type="Google" id="ProtNLM"/>
    </source>
</evidence>
<keyword evidence="3" id="KW-1185">Reference proteome</keyword>